<keyword evidence="5" id="KW-1185">Reference proteome</keyword>
<evidence type="ECO:0000256" key="1">
    <source>
        <dbReference type="ARBA" id="ARBA00022723"/>
    </source>
</evidence>
<protein>
    <submittedName>
        <fullName evidence="4">Cytosine deaminase</fullName>
    </submittedName>
</protein>
<reference evidence="4" key="1">
    <citation type="submission" date="2014-07" db="EMBL/GenBank/DDBJ databases">
        <title>Draft genome sequence of the yeast Pseudozyma antarctica JCM 10317 known as a producer of lipase B which used in a wide range of industrial applications.</title>
        <authorList>
            <person name="Morita T."/>
            <person name="Saika A."/>
            <person name="Koike H."/>
        </authorList>
    </citation>
    <scope>NUCLEOTIDE SEQUENCE</scope>
    <source>
        <strain evidence="4">JCM 10317</strain>
    </source>
</reference>
<evidence type="ECO:0000259" key="3">
    <source>
        <dbReference type="PROSITE" id="PS51747"/>
    </source>
</evidence>
<dbReference type="InterPro" id="IPR016192">
    <property type="entry name" value="APOBEC/CMP_deaminase_Zn-bd"/>
</dbReference>
<dbReference type="HOGENOM" id="CLU_025810_0_1_1"/>
<dbReference type="RefSeq" id="XP_014655672.1">
    <property type="nucleotide sequence ID" value="XM_014800186.1"/>
</dbReference>
<dbReference type="PROSITE" id="PS00903">
    <property type="entry name" value="CYT_DCMP_DEAMINASES_1"/>
    <property type="match status" value="1"/>
</dbReference>
<dbReference type="Gene3D" id="3.40.140.10">
    <property type="entry name" value="Cytidine Deaminase, domain 2"/>
    <property type="match status" value="1"/>
</dbReference>
<dbReference type="GO" id="GO:0002100">
    <property type="term" value="P:tRNA wobble adenosine to inosine editing"/>
    <property type="evidence" value="ECO:0007669"/>
    <property type="project" value="TreeGrafter"/>
</dbReference>
<dbReference type="Proteomes" id="UP000053758">
    <property type="component" value="Unassembled WGS sequence"/>
</dbReference>
<proteinExistence type="predicted"/>
<gene>
    <name evidence="4" type="ORF">PAN0_011c4216</name>
</gene>
<organism evidence="4">
    <name type="scientific">Pseudozyma antarctica</name>
    <name type="common">Yeast</name>
    <name type="synonym">Candida antarctica</name>
    <dbReference type="NCBI Taxonomy" id="84753"/>
    <lineage>
        <taxon>Eukaryota</taxon>
        <taxon>Fungi</taxon>
        <taxon>Dikarya</taxon>
        <taxon>Basidiomycota</taxon>
        <taxon>Ustilaginomycotina</taxon>
        <taxon>Ustilaginomycetes</taxon>
        <taxon>Ustilaginales</taxon>
        <taxon>Ustilaginaceae</taxon>
        <taxon>Moesziomyces</taxon>
    </lineage>
</organism>
<evidence type="ECO:0000256" key="2">
    <source>
        <dbReference type="ARBA" id="ARBA00022833"/>
    </source>
</evidence>
<dbReference type="PANTHER" id="PTHR11079:SF203">
    <property type="entry name" value="CMP_DCMP-TYPE DEAMINASE DOMAIN-CONTAINING PROTEIN"/>
    <property type="match status" value="1"/>
</dbReference>
<dbReference type="GO" id="GO:0052717">
    <property type="term" value="F:tRNA-specific adenosine-34 deaminase activity"/>
    <property type="evidence" value="ECO:0007669"/>
    <property type="project" value="TreeGrafter"/>
</dbReference>
<dbReference type="GeneID" id="26305014"/>
<dbReference type="PANTHER" id="PTHR11079">
    <property type="entry name" value="CYTOSINE DEAMINASE FAMILY MEMBER"/>
    <property type="match status" value="1"/>
</dbReference>
<dbReference type="EMBL" id="DF830078">
    <property type="protein sequence ID" value="GAK65994.1"/>
    <property type="molecule type" value="Genomic_DNA"/>
</dbReference>
<feature type="domain" description="CMP/dCMP-type deaminase" evidence="3">
    <location>
        <begin position="98"/>
        <end position="224"/>
    </location>
</feature>
<dbReference type="CDD" id="cd01285">
    <property type="entry name" value="nucleoside_deaminase"/>
    <property type="match status" value="1"/>
</dbReference>
<dbReference type="PROSITE" id="PS51747">
    <property type="entry name" value="CYT_DCMP_DEAMINASES_2"/>
    <property type="match status" value="1"/>
</dbReference>
<keyword evidence="1" id="KW-0479">Metal-binding</keyword>
<dbReference type="SUPFAM" id="SSF53927">
    <property type="entry name" value="Cytidine deaminase-like"/>
    <property type="match status" value="1"/>
</dbReference>
<dbReference type="AlphaFoldDB" id="A0A081CH48"/>
<evidence type="ECO:0000313" key="4">
    <source>
        <dbReference type="EMBL" id="GAK65994.1"/>
    </source>
</evidence>
<evidence type="ECO:0000313" key="5">
    <source>
        <dbReference type="Proteomes" id="UP000053758"/>
    </source>
</evidence>
<accession>A0A081CH48</accession>
<dbReference type="InterPro" id="IPR016193">
    <property type="entry name" value="Cytidine_deaminase-like"/>
</dbReference>
<name>A0A081CH48_PSEA2</name>
<dbReference type="InterPro" id="IPR002125">
    <property type="entry name" value="CMP_dCMP_dom"/>
</dbReference>
<dbReference type="Pfam" id="PF00383">
    <property type="entry name" value="dCMP_cyt_deam_1"/>
    <property type="match status" value="1"/>
</dbReference>
<keyword evidence="2" id="KW-0862">Zinc</keyword>
<dbReference type="GO" id="GO:0008270">
    <property type="term" value="F:zinc ion binding"/>
    <property type="evidence" value="ECO:0007669"/>
    <property type="project" value="InterPro"/>
</dbReference>
<sequence length="319" mass="35357">MASRRHLLATQVTGNHRKLSLWHLRGWLSPYTKLVDAVYFLTTNSFYHSLQTPPVQSITMLLSSIITSLALAAQASAYREGLHPEFQSGLSINSVPATDRDHWMRLANSAIYYPPVSHPCPQAPFGTAIVNTTSNELICAIANRVGSTGDPTQHGEITAIQHCTNVMRKKGLSPQEIIAAWKQLSLYTNAEPCTMCLSAIRWAGFKEVIYGTSVGTISENGRNQIYIPSNLVLEKSYSFGHATLMLGNILTHETDPFFQHQFNESAPCPVGCERTQVGEARVKTCEPVPNWQKLVRLEYSEDSRVGSEPVAHTPLHLEL</sequence>